<protein>
    <recommendedName>
        <fullName evidence="3">Transposase</fullName>
    </recommendedName>
</protein>
<dbReference type="EMBL" id="CBXF010000130">
    <property type="protein sequence ID" value="CDL85237.1"/>
    <property type="molecule type" value="Genomic_DNA"/>
</dbReference>
<proteinExistence type="predicted"/>
<evidence type="ECO:0000313" key="2">
    <source>
        <dbReference type="Proteomes" id="UP000019202"/>
    </source>
</evidence>
<dbReference type="STRING" id="1427518.XSR1_680011"/>
<keyword evidence="2" id="KW-1185">Reference proteome</keyword>
<evidence type="ECO:0008006" key="3">
    <source>
        <dbReference type="Google" id="ProtNLM"/>
    </source>
</evidence>
<name>W1J398_9GAMM</name>
<accession>W1J398</accession>
<dbReference type="AlphaFoldDB" id="W1J398"/>
<gene>
    <name evidence="1" type="ORF">XSR1_680011</name>
</gene>
<organism evidence="1 2">
    <name type="scientific">Xenorhabdus szentirmaii DSM 16338</name>
    <dbReference type="NCBI Taxonomy" id="1427518"/>
    <lineage>
        <taxon>Bacteria</taxon>
        <taxon>Pseudomonadati</taxon>
        <taxon>Pseudomonadota</taxon>
        <taxon>Gammaproteobacteria</taxon>
        <taxon>Enterobacterales</taxon>
        <taxon>Morganellaceae</taxon>
        <taxon>Xenorhabdus</taxon>
    </lineage>
</organism>
<dbReference type="Proteomes" id="UP000019202">
    <property type="component" value="Unassembled WGS sequence"/>
</dbReference>
<reference evidence="1" key="1">
    <citation type="submission" date="2013-11" db="EMBL/GenBank/DDBJ databases">
        <title>Draft genome sequence and annotation of the entomopathogenic bacteria, Xenorhabdus cabanillasi strain JM26 and Xenorhabdus szentirmai strain DSM 16338.</title>
        <authorList>
            <person name="Gualtieri M."/>
            <person name="Ogier J.C."/>
            <person name="Pages S."/>
            <person name="Givaudan A."/>
            <person name="Gaudriault S."/>
        </authorList>
    </citation>
    <scope>NUCLEOTIDE SEQUENCE [LARGE SCALE GENOMIC DNA]</scope>
    <source>
        <strain evidence="1">DSM 16338</strain>
    </source>
</reference>
<comment type="caution">
    <text evidence="1">The sequence shown here is derived from an EMBL/GenBank/DDBJ whole genome shotgun (WGS) entry which is preliminary data.</text>
</comment>
<dbReference type="RefSeq" id="WP_143707600.1">
    <property type="nucleotide sequence ID" value="NZ_CAWLWS010000130.1"/>
</dbReference>
<evidence type="ECO:0000313" key="1">
    <source>
        <dbReference type="EMBL" id="CDL85237.1"/>
    </source>
</evidence>
<sequence length="62" mass="6872">MVTGQPSLKRQSTKRKVAHCMACLLELSVENPGKKVWAHQLFERANINKAGLHYAVGGIKNL</sequence>